<dbReference type="GO" id="GO:0008270">
    <property type="term" value="F:zinc ion binding"/>
    <property type="evidence" value="ECO:0007669"/>
    <property type="project" value="UniProtKB-KW"/>
</dbReference>
<gene>
    <name evidence="8" type="ORF">Ae201684_015602</name>
</gene>
<evidence type="ECO:0000259" key="7">
    <source>
        <dbReference type="PROSITE" id="PS51292"/>
    </source>
</evidence>
<reference evidence="8 9" key="1">
    <citation type="submission" date="2019-07" db="EMBL/GenBank/DDBJ databases">
        <title>Genomics analysis of Aphanomyces spp. identifies a new class of oomycete effector associated with host adaptation.</title>
        <authorList>
            <person name="Gaulin E."/>
        </authorList>
    </citation>
    <scope>NUCLEOTIDE SEQUENCE [LARGE SCALE GENOMIC DNA]</scope>
    <source>
        <strain evidence="8 9">ATCC 201684</strain>
    </source>
</reference>
<feature type="transmembrane region" description="Helical" evidence="5">
    <location>
        <begin position="168"/>
        <end position="189"/>
    </location>
</feature>
<dbReference type="AlphaFoldDB" id="A0A6G0WFX6"/>
<proteinExistence type="predicted"/>
<organism evidence="8 9">
    <name type="scientific">Aphanomyces euteiches</name>
    <dbReference type="NCBI Taxonomy" id="100861"/>
    <lineage>
        <taxon>Eukaryota</taxon>
        <taxon>Sar</taxon>
        <taxon>Stramenopiles</taxon>
        <taxon>Oomycota</taxon>
        <taxon>Saprolegniomycetes</taxon>
        <taxon>Saprolegniales</taxon>
        <taxon>Verrucalvaceae</taxon>
        <taxon>Aphanomyces</taxon>
    </lineage>
</organism>
<keyword evidence="3" id="KW-0862">Zinc</keyword>
<keyword evidence="1" id="KW-0479">Metal-binding</keyword>
<dbReference type="SUPFAM" id="SSF57850">
    <property type="entry name" value="RING/U-box"/>
    <property type="match status" value="1"/>
</dbReference>
<evidence type="ECO:0000256" key="3">
    <source>
        <dbReference type="ARBA" id="ARBA00022833"/>
    </source>
</evidence>
<keyword evidence="9" id="KW-1185">Reference proteome</keyword>
<dbReference type="PANTHER" id="PTHR46347">
    <property type="entry name" value="RING/FYVE/PHD ZINC FINGER SUPERFAMILY PROTEIN"/>
    <property type="match status" value="1"/>
</dbReference>
<keyword evidence="5" id="KW-0472">Membrane</keyword>
<keyword evidence="2 4" id="KW-0863">Zinc-finger</keyword>
<dbReference type="PANTHER" id="PTHR46347:SF1">
    <property type="entry name" value="RING_FYVE_PHD ZINC FINGER SUPERFAMILY PROTEIN"/>
    <property type="match status" value="1"/>
</dbReference>
<dbReference type="Gene3D" id="3.30.40.10">
    <property type="entry name" value="Zinc/RING finger domain, C3HC4 (zinc finger)"/>
    <property type="match status" value="1"/>
</dbReference>
<feature type="domain" description="RING-type" evidence="6">
    <location>
        <begin position="40"/>
        <end position="92"/>
    </location>
</feature>
<dbReference type="Proteomes" id="UP000481153">
    <property type="component" value="Unassembled WGS sequence"/>
</dbReference>
<evidence type="ECO:0000256" key="4">
    <source>
        <dbReference type="PROSITE-ProRule" id="PRU00175"/>
    </source>
</evidence>
<comment type="caution">
    <text evidence="8">The sequence shown here is derived from an EMBL/GenBank/DDBJ whole genome shotgun (WGS) entry which is preliminary data.</text>
</comment>
<accession>A0A6G0WFX6</accession>
<evidence type="ECO:0000259" key="6">
    <source>
        <dbReference type="PROSITE" id="PS50089"/>
    </source>
</evidence>
<feature type="transmembrane region" description="Helical" evidence="5">
    <location>
        <begin position="239"/>
        <end position="269"/>
    </location>
</feature>
<feature type="transmembrane region" description="Helical" evidence="5">
    <location>
        <begin position="117"/>
        <end position="137"/>
    </location>
</feature>
<evidence type="ECO:0000256" key="5">
    <source>
        <dbReference type="SAM" id="Phobius"/>
    </source>
</evidence>
<feature type="domain" description="RING-CH-type" evidence="7">
    <location>
        <begin position="32"/>
        <end position="98"/>
    </location>
</feature>
<evidence type="ECO:0000256" key="1">
    <source>
        <dbReference type="ARBA" id="ARBA00022723"/>
    </source>
</evidence>
<dbReference type="PROSITE" id="PS51292">
    <property type="entry name" value="ZF_RING_CH"/>
    <property type="match status" value="1"/>
</dbReference>
<dbReference type="SMART" id="SM00744">
    <property type="entry name" value="RINGv"/>
    <property type="match status" value="1"/>
</dbReference>
<name>A0A6G0WFX6_9STRA</name>
<keyword evidence="5" id="KW-1133">Transmembrane helix</keyword>
<sequence length="296" mass="32641">MEVNDTKMDSKQDYNRIDSRGPIALAIQAQADEDDQIPCCYICTDTTCGFINSPTELIAPCSCRTYVHRECLDHWRVTSFAYNCMTECPTCRNEYEFETISSGNDSDFKSKLLRARLWRAFIVFLVVLVGSMMIALVDGGTPKFFNLHWNALDGKIYNWIRLTKVPRFVIYFLLSLAMTALITCLVFVVRWCWHSGACYACCDGCTNCSFYCAACSTDGGGCCDCGGCDCGGDCGDVAVILVGVMVVCAVVAGIALLFAAIVGGVGSVVDRRGERRIRSLKVQQTRIKNLRPLISA</sequence>
<keyword evidence="5" id="KW-0812">Transmembrane</keyword>
<dbReference type="PROSITE" id="PS50089">
    <property type="entry name" value="ZF_RING_2"/>
    <property type="match status" value="1"/>
</dbReference>
<dbReference type="InterPro" id="IPR013083">
    <property type="entry name" value="Znf_RING/FYVE/PHD"/>
</dbReference>
<dbReference type="EMBL" id="VJMJ01000226">
    <property type="protein sequence ID" value="KAF0726089.1"/>
    <property type="molecule type" value="Genomic_DNA"/>
</dbReference>
<dbReference type="InterPro" id="IPR011016">
    <property type="entry name" value="Znf_RING-CH"/>
</dbReference>
<evidence type="ECO:0000313" key="8">
    <source>
        <dbReference type="EMBL" id="KAF0726089.1"/>
    </source>
</evidence>
<evidence type="ECO:0000313" key="9">
    <source>
        <dbReference type="Proteomes" id="UP000481153"/>
    </source>
</evidence>
<evidence type="ECO:0000256" key="2">
    <source>
        <dbReference type="ARBA" id="ARBA00022771"/>
    </source>
</evidence>
<protein>
    <submittedName>
        <fullName evidence="8">Uncharacterized protein</fullName>
    </submittedName>
</protein>
<dbReference type="VEuPathDB" id="FungiDB:AeMF1_003454"/>
<dbReference type="InterPro" id="IPR001841">
    <property type="entry name" value="Znf_RING"/>
</dbReference>